<dbReference type="NCBIfam" id="TIGR00589">
    <property type="entry name" value="ogt"/>
    <property type="match status" value="1"/>
</dbReference>
<keyword evidence="7 9" id="KW-0234">DNA repair</keyword>
<dbReference type="PANTHER" id="PTHR10815:SF5">
    <property type="entry name" value="METHYLATED-DNA--PROTEIN-CYSTEINE METHYLTRANSFERASE"/>
    <property type="match status" value="1"/>
</dbReference>
<dbReference type="Gene3D" id="1.10.10.10">
    <property type="entry name" value="Winged helix-like DNA-binding domain superfamily/Winged helix DNA-binding domain"/>
    <property type="match status" value="1"/>
</dbReference>
<protein>
    <recommendedName>
        <fullName evidence="9">Methylated-DNA--protein-cysteine methyltransferase</fullName>
        <ecNumber evidence="9">2.1.1.63</ecNumber>
    </recommendedName>
    <alternativeName>
        <fullName evidence="9">6-O-methylguanine-DNA methyltransferase</fullName>
        <shortName evidence="9">MGMT</shortName>
    </alternativeName>
    <alternativeName>
        <fullName evidence="9">O-6-methylguanine-DNA-alkyltransferase</fullName>
    </alternativeName>
</protein>
<keyword evidence="12" id="KW-1185">Reference proteome</keyword>
<evidence type="ECO:0000256" key="3">
    <source>
        <dbReference type="ARBA" id="ARBA00022490"/>
    </source>
</evidence>
<comment type="catalytic activity">
    <reaction evidence="8 9">
        <text>a 6-O-methyl-2'-deoxyguanosine in DNA + L-cysteinyl-[protein] = S-methyl-L-cysteinyl-[protein] + a 2'-deoxyguanosine in DNA</text>
        <dbReference type="Rhea" id="RHEA:24000"/>
        <dbReference type="Rhea" id="RHEA-COMP:10131"/>
        <dbReference type="Rhea" id="RHEA-COMP:10132"/>
        <dbReference type="Rhea" id="RHEA-COMP:11367"/>
        <dbReference type="Rhea" id="RHEA-COMP:11368"/>
        <dbReference type="ChEBI" id="CHEBI:29950"/>
        <dbReference type="ChEBI" id="CHEBI:82612"/>
        <dbReference type="ChEBI" id="CHEBI:85445"/>
        <dbReference type="ChEBI" id="CHEBI:85448"/>
        <dbReference type="EC" id="2.1.1.63"/>
    </reaction>
</comment>
<dbReference type="EC" id="2.1.1.63" evidence="9"/>
<comment type="subcellular location">
    <subcellularLocation>
        <location evidence="9">Cytoplasm</location>
    </subcellularLocation>
</comment>
<accession>A0A1I7KVY1</accession>
<dbReference type="InterPro" id="IPR001497">
    <property type="entry name" value="MethylDNA_cys_MeTrfase_AS"/>
</dbReference>
<dbReference type="Gene3D" id="3.30.160.70">
    <property type="entry name" value="Methylated DNA-protein cysteine methyltransferase domain"/>
    <property type="match status" value="1"/>
</dbReference>
<dbReference type="InterPro" id="IPR014048">
    <property type="entry name" value="MethylDNA_cys_MeTrfase_DNA-bd"/>
</dbReference>
<evidence type="ECO:0000256" key="8">
    <source>
        <dbReference type="ARBA" id="ARBA00049348"/>
    </source>
</evidence>
<dbReference type="Pfam" id="PF01035">
    <property type="entry name" value="DNA_binding_1"/>
    <property type="match status" value="1"/>
</dbReference>
<evidence type="ECO:0000313" key="11">
    <source>
        <dbReference type="EMBL" id="SFV01577.1"/>
    </source>
</evidence>
<dbReference type="AlphaFoldDB" id="A0A1I7KVY1"/>
<keyword evidence="3 9" id="KW-0963">Cytoplasm</keyword>
<dbReference type="Proteomes" id="UP000183508">
    <property type="component" value="Unassembled WGS sequence"/>
</dbReference>
<sequence>MALLKETVFWGRVEHEDWTLYLVVHQDGKLCCVTVPGEAFEAVEMWIQRHHPGADLVFDPDATRRCREELLEYLRGERRTFTVPLAAHGTPFQTRVWQTLMQIPYGEVWTYADVARAIGRPTAVRAVAAANGANPVPIVVPCHRVIGSDGSLTGYSGGLYIKARLLELEGHRLWNGKRAVSAGEIAALTSRTRVVPAALREQSDVFDAPGILRD</sequence>
<evidence type="ECO:0000256" key="2">
    <source>
        <dbReference type="ARBA" id="ARBA00008711"/>
    </source>
</evidence>
<dbReference type="GO" id="GO:0005737">
    <property type="term" value="C:cytoplasm"/>
    <property type="evidence" value="ECO:0007669"/>
    <property type="project" value="UniProtKB-SubCell"/>
</dbReference>
<evidence type="ECO:0000256" key="4">
    <source>
        <dbReference type="ARBA" id="ARBA00022603"/>
    </source>
</evidence>
<evidence type="ECO:0000313" key="12">
    <source>
        <dbReference type="Proteomes" id="UP000183508"/>
    </source>
</evidence>
<dbReference type="InterPro" id="IPR036631">
    <property type="entry name" value="MGMT_N_sf"/>
</dbReference>
<dbReference type="PROSITE" id="PS00374">
    <property type="entry name" value="MGMT"/>
    <property type="match status" value="1"/>
</dbReference>
<evidence type="ECO:0000256" key="6">
    <source>
        <dbReference type="ARBA" id="ARBA00022763"/>
    </source>
</evidence>
<dbReference type="InterPro" id="IPR036388">
    <property type="entry name" value="WH-like_DNA-bd_sf"/>
</dbReference>
<evidence type="ECO:0000256" key="9">
    <source>
        <dbReference type="HAMAP-Rule" id="MF_00772"/>
    </source>
</evidence>
<keyword evidence="4 9" id="KW-0489">Methyltransferase</keyword>
<reference evidence="12" key="1">
    <citation type="submission" date="2016-10" db="EMBL/GenBank/DDBJ databases">
        <authorList>
            <person name="Varghese N."/>
        </authorList>
    </citation>
    <scope>NUCLEOTIDE SEQUENCE [LARGE SCALE GENOMIC DNA]</scope>
    <source>
        <strain evidence="12">DSM 17980</strain>
    </source>
</reference>
<dbReference type="GO" id="GO:0006307">
    <property type="term" value="P:DNA alkylation repair"/>
    <property type="evidence" value="ECO:0007669"/>
    <property type="project" value="UniProtKB-UniRule"/>
</dbReference>
<comment type="similarity">
    <text evidence="2 9">Belongs to the MGMT family.</text>
</comment>
<dbReference type="InterPro" id="IPR036217">
    <property type="entry name" value="MethylDNA_cys_MeTrfase_DNAb"/>
</dbReference>
<feature type="active site" description="Nucleophile; methyl group acceptor" evidence="9">
    <location>
        <position position="142"/>
    </location>
</feature>
<dbReference type="HAMAP" id="MF_00772">
    <property type="entry name" value="OGT"/>
    <property type="match status" value="1"/>
</dbReference>
<dbReference type="STRING" id="392015.SAMN05421543_1204"/>
<feature type="domain" description="Methylated-DNA-[protein]-cysteine S-methyltransferase DNA binding" evidence="10">
    <location>
        <begin position="91"/>
        <end position="170"/>
    </location>
</feature>
<keyword evidence="5 9" id="KW-0808">Transferase</keyword>
<dbReference type="SUPFAM" id="SSF46767">
    <property type="entry name" value="Methylated DNA-protein cysteine methyltransferase, C-terminal domain"/>
    <property type="match status" value="1"/>
</dbReference>
<comment type="miscellaneous">
    <text evidence="9">This enzyme catalyzes only one turnover and therefore is not strictly catalytic. According to one definition, an enzyme is a biocatalyst that acts repeatedly and over many reaction cycles.</text>
</comment>
<dbReference type="EMBL" id="FPBV01000020">
    <property type="protein sequence ID" value="SFV01577.1"/>
    <property type="molecule type" value="Genomic_DNA"/>
</dbReference>
<dbReference type="SUPFAM" id="SSF53155">
    <property type="entry name" value="Methylated DNA-protein cysteine methyltransferase domain"/>
    <property type="match status" value="1"/>
</dbReference>
<dbReference type="PANTHER" id="PTHR10815">
    <property type="entry name" value="METHYLATED-DNA--PROTEIN-CYSTEINE METHYLTRANSFERASE"/>
    <property type="match status" value="1"/>
</dbReference>
<keyword evidence="6 9" id="KW-0227">DNA damage</keyword>
<gene>
    <name evidence="11" type="ORF">SAMN05421543_1204</name>
</gene>
<dbReference type="GO" id="GO:0032259">
    <property type="term" value="P:methylation"/>
    <property type="evidence" value="ECO:0007669"/>
    <property type="project" value="UniProtKB-KW"/>
</dbReference>
<proteinExistence type="inferred from homology"/>
<comment type="catalytic activity">
    <reaction evidence="1 9">
        <text>a 4-O-methyl-thymidine in DNA + L-cysteinyl-[protein] = a thymidine in DNA + S-methyl-L-cysteinyl-[protein]</text>
        <dbReference type="Rhea" id="RHEA:53428"/>
        <dbReference type="Rhea" id="RHEA-COMP:10131"/>
        <dbReference type="Rhea" id="RHEA-COMP:10132"/>
        <dbReference type="Rhea" id="RHEA-COMP:13555"/>
        <dbReference type="Rhea" id="RHEA-COMP:13556"/>
        <dbReference type="ChEBI" id="CHEBI:29950"/>
        <dbReference type="ChEBI" id="CHEBI:82612"/>
        <dbReference type="ChEBI" id="CHEBI:137386"/>
        <dbReference type="ChEBI" id="CHEBI:137387"/>
        <dbReference type="EC" id="2.1.1.63"/>
    </reaction>
</comment>
<dbReference type="RefSeq" id="WP_074955059.1">
    <property type="nucleotide sequence ID" value="NZ_FPBV01000020.1"/>
</dbReference>
<evidence type="ECO:0000259" key="10">
    <source>
        <dbReference type="Pfam" id="PF01035"/>
    </source>
</evidence>
<dbReference type="GO" id="GO:0003908">
    <property type="term" value="F:methylated-DNA-[protein]-cysteine S-methyltransferase activity"/>
    <property type="evidence" value="ECO:0007669"/>
    <property type="project" value="UniProtKB-UniRule"/>
</dbReference>
<organism evidence="11 12">
    <name type="scientific">Alicyclobacillus macrosporangiidus</name>
    <dbReference type="NCBI Taxonomy" id="392015"/>
    <lineage>
        <taxon>Bacteria</taxon>
        <taxon>Bacillati</taxon>
        <taxon>Bacillota</taxon>
        <taxon>Bacilli</taxon>
        <taxon>Bacillales</taxon>
        <taxon>Alicyclobacillaceae</taxon>
        <taxon>Alicyclobacillus</taxon>
    </lineage>
</organism>
<dbReference type="FunFam" id="1.10.10.10:FF:000214">
    <property type="entry name" value="Methylated-DNA--protein-cysteine methyltransferase"/>
    <property type="match status" value="1"/>
</dbReference>
<dbReference type="CDD" id="cd06445">
    <property type="entry name" value="ATase"/>
    <property type="match status" value="1"/>
</dbReference>
<dbReference type="InterPro" id="IPR023546">
    <property type="entry name" value="MGMT"/>
</dbReference>
<name>A0A1I7KVY1_9BACL</name>
<evidence type="ECO:0000256" key="5">
    <source>
        <dbReference type="ARBA" id="ARBA00022679"/>
    </source>
</evidence>
<evidence type="ECO:0000256" key="1">
    <source>
        <dbReference type="ARBA" id="ARBA00001286"/>
    </source>
</evidence>
<comment type="function">
    <text evidence="9">Involved in the cellular defense against the biological effects of O6-methylguanine (O6-MeG) and O4-methylthymine (O4-MeT) in DNA. Repairs the methylated nucleobase in DNA by stoichiometrically transferring the methyl group to a cysteine residue in the enzyme. This is a suicide reaction: the enzyme is irreversibly inactivated.</text>
</comment>
<evidence type="ECO:0000256" key="7">
    <source>
        <dbReference type="ARBA" id="ARBA00023204"/>
    </source>
</evidence>